<evidence type="ECO:0000313" key="3">
    <source>
        <dbReference type="Proteomes" id="UP000255411"/>
    </source>
</evidence>
<dbReference type="InterPro" id="IPR023353">
    <property type="entry name" value="LemA-like_dom_sf"/>
</dbReference>
<dbReference type="Gene3D" id="1.20.1440.20">
    <property type="entry name" value="LemA-like domain"/>
    <property type="match status" value="1"/>
</dbReference>
<dbReference type="Proteomes" id="UP000255411">
    <property type="component" value="Chromosome"/>
</dbReference>
<dbReference type="AlphaFoldDB" id="A0A345VM31"/>
<keyword evidence="1" id="KW-0472">Membrane</keyword>
<evidence type="ECO:0000256" key="1">
    <source>
        <dbReference type="SAM" id="Phobius"/>
    </source>
</evidence>
<feature type="transmembrane region" description="Helical" evidence="1">
    <location>
        <begin position="12"/>
        <end position="33"/>
    </location>
</feature>
<evidence type="ECO:0000313" key="2">
    <source>
        <dbReference type="EMBL" id="AXJ13783.1"/>
    </source>
</evidence>
<gene>
    <name evidence="2" type="ORF">Sp14A_18950</name>
</gene>
<dbReference type="EMBL" id="CP022601">
    <property type="protein sequence ID" value="AXJ13783.1"/>
    <property type="molecule type" value="Genomic_DNA"/>
</dbReference>
<sequence>MRVPIRIPKFSLWSFCFQMGIFLLLYFIPWAIIMPGDDSLFQLVGDLSIFILSATSATARLYFRQKSYITQLEQAIYHAANNIDLIRQHLNSLKRDSHSYEGNLPSTLVSQIHRYEDHLTTSKITYNKAVEDYNLAITVMPYHAIKKPQPLDYFSDFLI</sequence>
<reference evidence="2 3" key="1">
    <citation type="submission" date="2017-07" db="EMBL/GenBank/DDBJ databases">
        <title>Streptococcus pluranimalium as cause of bovine abortion.</title>
        <authorList>
            <person name="Rodriguez Campos S."/>
            <person name="Gobeli Brawand S."/>
            <person name="Brodard I."/>
            <person name="Rychener L."/>
            <person name="Perreten V."/>
        </authorList>
    </citation>
    <scope>NUCLEOTIDE SEQUENCE [LARGE SCALE GENOMIC DNA]</scope>
    <source>
        <strain evidence="2 3">14A0014</strain>
    </source>
</reference>
<protein>
    <recommendedName>
        <fullName evidence="4">SMODS and SLOG-associating 2TM effector domain-containing protein</fullName>
    </recommendedName>
</protein>
<keyword evidence="1" id="KW-1133">Transmembrane helix</keyword>
<proteinExistence type="predicted"/>
<name>A0A345VM31_9STRE</name>
<dbReference type="SUPFAM" id="SSF140478">
    <property type="entry name" value="LemA-like"/>
    <property type="match status" value="1"/>
</dbReference>
<keyword evidence="1" id="KW-0812">Transmembrane</keyword>
<feature type="transmembrane region" description="Helical" evidence="1">
    <location>
        <begin position="39"/>
        <end position="63"/>
    </location>
</feature>
<evidence type="ECO:0008006" key="4">
    <source>
        <dbReference type="Google" id="ProtNLM"/>
    </source>
</evidence>
<organism evidence="2 3">
    <name type="scientific">Streptococcus pluranimalium</name>
    <dbReference type="NCBI Taxonomy" id="82348"/>
    <lineage>
        <taxon>Bacteria</taxon>
        <taxon>Bacillati</taxon>
        <taxon>Bacillota</taxon>
        <taxon>Bacilli</taxon>
        <taxon>Lactobacillales</taxon>
        <taxon>Streptococcaceae</taxon>
        <taxon>Streptococcus</taxon>
    </lineage>
</organism>
<accession>A0A345VM31</accession>